<dbReference type="InterPro" id="IPR046357">
    <property type="entry name" value="PPIase_dom_sf"/>
</dbReference>
<comment type="catalytic activity">
    <reaction evidence="1 11">
        <text>[protein]-peptidylproline (omega=180) = [protein]-peptidylproline (omega=0)</text>
        <dbReference type="Rhea" id="RHEA:16237"/>
        <dbReference type="Rhea" id="RHEA-COMP:10747"/>
        <dbReference type="Rhea" id="RHEA-COMP:10748"/>
        <dbReference type="ChEBI" id="CHEBI:83833"/>
        <dbReference type="ChEBI" id="CHEBI:83834"/>
        <dbReference type="EC" id="5.2.1.8"/>
    </reaction>
</comment>
<feature type="transmembrane region" description="Helical" evidence="12">
    <location>
        <begin position="434"/>
        <end position="464"/>
    </location>
</feature>
<name>A0A4P9YQB9_ROZAC</name>
<keyword evidence="8 11" id="KW-0697">Rotamase</keyword>
<dbReference type="PANTHER" id="PTHR11827">
    <property type="entry name" value="SOLUTE CARRIER FAMILY 12, CATION COTRANSPORTERS"/>
    <property type="match status" value="1"/>
</dbReference>
<evidence type="ECO:0000313" key="15">
    <source>
        <dbReference type="Proteomes" id="UP000281549"/>
    </source>
</evidence>
<feature type="domain" description="PPIase FKBP-type" evidence="13">
    <location>
        <begin position="3"/>
        <end position="95"/>
    </location>
</feature>
<evidence type="ECO:0000256" key="10">
    <source>
        <dbReference type="ARBA" id="ARBA00023235"/>
    </source>
</evidence>
<dbReference type="GO" id="GO:0003755">
    <property type="term" value="F:peptidyl-prolyl cis-trans isomerase activity"/>
    <property type="evidence" value="ECO:0007669"/>
    <property type="project" value="UniProtKB-KW"/>
</dbReference>
<dbReference type="GO" id="GO:0015379">
    <property type="term" value="F:potassium:chloride symporter activity"/>
    <property type="evidence" value="ECO:0007669"/>
    <property type="project" value="TreeGrafter"/>
</dbReference>
<keyword evidence="9 12" id="KW-0472">Membrane</keyword>
<dbReference type="GO" id="GO:0016020">
    <property type="term" value="C:membrane"/>
    <property type="evidence" value="ECO:0007669"/>
    <property type="project" value="UniProtKB-SubCell"/>
</dbReference>
<feature type="transmembrane region" description="Helical" evidence="12">
    <location>
        <begin position="485"/>
        <end position="503"/>
    </location>
</feature>
<feature type="transmembrane region" description="Helical" evidence="12">
    <location>
        <begin position="393"/>
        <end position="414"/>
    </location>
</feature>
<feature type="transmembrane region" description="Helical" evidence="12">
    <location>
        <begin position="565"/>
        <end position="583"/>
    </location>
</feature>
<dbReference type="EMBL" id="ML004916">
    <property type="protein sequence ID" value="RKP21977.1"/>
    <property type="molecule type" value="Genomic_DNA"/>
</dbReference>
<organism evidence="14 15">
    <name type="scientific">Rozella allomycis (strain CSF55)</name>
    <dbReference type="NCBI Taxonomy" id="988480"/>
    <lineage>
        <taxon>Eukaryota</taxon>
        <taxon>Fungi</taxon>
        <taxon>Fungi incertae sedis</taxon>
        <taxon>Cryptomycota</taxon>
        <taxon>Cryptomycota incertae sedis</taxon>
        <taxon>Rozella</taxon>
    </lineage>
</organism>
<dbReference type="Proteomes" id="UP000281549">
    <property type="component" value="Unassembled WGS sequence"/>
</dbReference>
<feature type="transmembrane region" description="Helical" evidence="12">
    <location>
        <begin position="210"/>
        <end position="231"/>
    </location>
</feature>
<feature type="transmembrane region" description="Helical" evidence="12">
    <location>
        <begin position="542"/>
        <end position="559"/>
    </location>
</feature>
<protein>
    <recommendedName>
        <fullName evidence="4 11">peptidylprolyl isomerase</fullName>
        <ecNumber evidence="4 11">5.2.1.8</ecNumber>
    </recommendedName>
</protein>
<dbReference type="GO" id="GO:0006884">
    <property type="term" value="P:cell volume homeostasis"/>
    <property type="evidence" value="ECO:0007669"/>
    <property type="project" value="TreeGrafter"/>
</dbReference>
<dbReference type="Gene3D" id="3.10.50.40">
    <property type="match status" value="2"/>
</dbReference>
<evidence type="ECO:0000256" key="2">
    <source>
        <dbReference type="ARBA" id="ARBA00004141"/>
    </source>
</evidence>
<comment type="subcellular location">
    <subcellularLocation>
        <location evidence="2">Membrane</location>
        <topology evidence="2">Multi-pass membrane protein</topology>
    </subcellularLocation>
</comment>
<dbReference type="PANTHER" id="PTHR11827:SF72">
    <property type="entry name" value="GH08340P"/>
    <property type="match status" value="1"/>
</dbReference>
<dbReference type="FunFam" id="3.10.50.40:FF:000006">
    <property type="entry name" value="Peptidyl-prolyl cis-trans isomerase"/>
    <property type="match status" value="1"/>
</dbReference>
<dbReference type="PROSITE" id="PS50059">
    <property type="entry name" value="FKBP_PPIASE"/>
    <property type="match status" value="2"/>
</dbReference>
<evidence type="ECO:0000256" key="12">
    <source>
        <dbReference type="SAM" id="Phobius"/>
    </source>
</evidence>
<feature type="transmembrane region" description="Helical" evidence="12">
    <location>
        <begin position="317"/>
        <end position="334"/>
    </location>
</feature>
<evidence type="ECO:0000256" key="1">
    <source>
        <dbReference type="ARBA" id="ARBA00000971"/>
    </source>
</evidence>
<keyword evidence="7 12" id="KW-1133">Transmembrane helix</keyword>
<reference evidence="15" key="1">
    <citation type="journal article" date="2018" name="Nat. Microbiol.">
        <title>Leveraging single-cell genomics to expand the fungal tree of life.</title>
        <authorList>
            <person name="Ahrendt S.R."/>
            <person name="Quandt C.A."/>
            <person name="Ciobanu D."/>
            <person name="Clum A."/>
            <person name="Salamov A."/>
            <person name="Andreopoulos B."/>
            <person name="Cheng J.F."/>
            <person name="Woyke T."/>
            <person name="Pelin A."/>
            <person name="Henrissat B."/>
            <person name="Reynolds N.K."/>
            <person name="Benny G.L."/>
            <person name="Smith M.E."/>
            <person name="James T.Y."/>
            <person name="Grigoriev I.V."/>
        </authorList>
    </citation>
    <scope>NUCLEOTIDE SEQUENCE [LARGE SCALE GENOMIC DNA]</scope>
    <source>
        <strain evidence="15">CSF55</strain>
    </source>
</reference>
<proteinExistence type="inferred from homology"/>
<dbReference type="GO" id="GO:0055064">
    <property type="term" value="P:chloride ion homeostasis"/>
    <property type="evidence" value="ECO:0007669"/>
    <property type="project" value="TreeGrafter"/>
</dbReference>
<evidence type="ECO:0000256" key="3">
    <source>
        <dbReference type="ARBA" id="ARBA00010593"/>
    </source>
</evidence>
<evidence type="ECO:0000256" key="5">
    <source>
        <dbReference type="ARBA" id="ARBA00022448"/>
    </source>
</evidence>
<evidence type="ECO:0000256" key="8">
    <source>
        <dbReference type="ARBA" id="ARBA00023110"/>
    </source>
</evidence>
<evidence type="ECO:0000313" key="14">
    <source>
        <dbReference type="EMBL" id="RKP21977.1"/>
    </source>
</evidence>
<evidence type="ECO:0000256" key="7">
    <source>
        <dbReference type="ARBA" id="ARBA00022989"/>
    </source>
</evidence>
<feature type="transmembrane region" description="Helical" evidence="12">
    <location>
        <begin position="289"/>
        <end position="310"/>
    </location>
</feature>
<evidence type="ECO:0000256" key="11">
    <source>
        <dbReference type="PROSITE-ProRule" id="PRU00277"/>
    </source>
</evidence>
<evidence type="ECO:0000259" key="13">
    <source>
        <dbReference type="PROSITE" id="PS50059"/>
    </source>
</evidence>
<dbReference type="Pfam" id="PF00324">
    <property type="entry name" value="AA_permease"/>
    <property type="match status" value="1"/>
</dbReference>
<keyword evidence="6 12" id="KW-0812">Transmembrane</keyword>
<comment type="similarity">
    <text evidence="3">Belongs to the SLC12A transporter family.</text>
</comment>
<dbReference type="Pfam" id="PF03522">
    <property type="entry name" value="SLC12"/>
    <property type="match status" value="1"/>
</dbReference>
<dbReference type="AlphaFoldDB" id="A0A4P9YQB9"/>
<accession>A0A4P9YQB9</accession>
<feature type="domain" description="PPIase FKBP-type" evidence="13">
    <location>
        <begin position="123"/>
        <end position="210"/>
    </location>
</feature>
<dbReference type="Gene3D" id="1.20.1740.10">
    <property type="entry name" value="Amino acid/polyamine transporter I"/>
    <property type="match status" value="1"/>
</dbReference>
<keyword evidence="5" id="KW-0813">Transport</keyword>
<sequence>MPNDTIKVHYEGRIWHEKNEGEKFDSSYDRNEPFSFTLGKSQVIQGWDQGLLGMCVGEKRKLQIPSHLAYGTRGAGSKIPPNAALTFVVELLDIEEGMLSQKLDRLIIEEPDQITCAQKTMPGDTLYVYYEGKFYSEDNDGKVFETNYGKKPLEFVLQANPKQVIQGMDDGLTSMCVGTSRILHIPSSMAYGATGAGNDIPPNTDLTFKLLSLCAIATNGALGSGGIYFMISRSLGPSFGGSVGVLYSLANILTCALGIVGFGEILVAFFGSDAGLFASMLPNSALARFLYSLTMLLFCGCISLMGTNAFKVLSVTTFYLSILSIALGIAGLLAEKGIQVSMLSQNWNPAFQQLNGISFNFSVIFGILYSACAGIQTGPSMSGEVKRSYRLPLGLLTSFVYVLMIFVLVSLVLALSCTRAELDDQFYLLISHAIWTPLIMLTLLLIVITTTISSILSAASTFTAMTNDGVLPLKFKWRRLSKDNFFIVLSCIASILISTFTSIDTLAPFVSLFYLTNDIVTNFACFALSLSSSPNYRPVFHYANSMTAVFGTLLCVFSTLLISPIYAAISICFMMAVFIFLHMQKFPALSGDISQSLVYHQVRKYLLILNEREDIKCWRPQFLLLVSDPLTNLNLIKFANQLKKGGLFVLGHVIKGELDERMFCEYSQQRDSWIDAVQAIKVKAFVEIVVSNKMLDGIFHLIMLSGLGALKPNTVLLGFYEDKRQKPSTELSMKALTACQRKQSFENLQKCQNRDSRDLSIFDYVSALHTIVKTGKNYIIAKGFTNFTCIENNSTIDVYPFTVCHQDQNMRSSLFTLQLSCWLHSHRAWRKTSKLRIIVPVQYSHNELIERDYISRILASYQIHADIIIKTMERNITVSLNEYEIMNRFIVSNTSERTSVIFISMPKAPINSYEYLYYKNLEDLSFKISKPVLILHGVQETSISQI</sequence>
<dbReference type="InterPro" id="IPR004841">
    <property type="entry name" value="AA-permease/SLC12A_dom"/>
</dbReference>
<dbReference type="Pfam" id="PF00254">
    <property type="entry name" value="FKBP_C"/>
    <property type="match status" value="1"/>
</dbReference>
<dbReference type="InterPro" id="IPR004842">
    <property type="entry name" value="SLC12A_fam"/>
</dbReference>
<dbReference type="GO" id="GO:0055075">
    <property type="term" value="P:potassium ion homeostasis"/>
    <property type="evidence" value="ECO:0007669"/>
    <property type="project" value="TreeGrafter"/>
</dbReference>
<gene>
    <name evidence="14" type="ORF">ROZALSC1DRAFT_26634</name>
</gene>
<feature type="transmembrane region" description="Helical" evidence="12">
    <location>
        <begin position="243"/>
        <end position="269"/>
    </location>
</feature>
<dbReference type="InterPro" id="IPR018491">
    <property type="entry name" value="SLC12_C"/>
</dbReference>
<evidence type="ECO:0000256" key="4">
    <source>
        <dbReference type="ARBA" id="ARBA00013194"/>
    </source>
</evidence>
<dbReference type="FunFam" id="1.20.1740.10:FF:000013">
    <property type="entry name" value="Solute carrier family 12 member"/>
    <property type="match status" value="1"/>
</dbReference>
<evidence type="ECO:0000256" key="6">
    <source>
        <dbReference type="ARBA" id="ARBA00022692"/>
    </source>
</evidence>
<dbReference type="EC" id="5.2.1.8" evidence="4 11"/>
<evidence type="ECO:0000256" key="9">
    <source>
        <dbReference type="ARBA" id="ARBA00023136"/>
    </source>
</evidence>
<keyword evidence="10 11" id="KW-0413">Isomerase</keyword>
<dbReference type="InterPro" id="IPR001179">
    <property type="entry name" value="PPIase_FKBP_dom"/>
</dbReference>
<feature type="transmembrane region" description="Helical" evidence="12">
    <location>
        <begin position="354"/>
        <end position="372"/>
    </location>
</feature>
<dbReference type="SUPFAM" id="SSF54534">
    <property type="entry name" value="FKBP-like"/>
    <property type="match status" value="2"/>
</dbReference>